<dbReference type="CDD" id="cd03257">
    <property type="entry name" value="ABC_NikE_OppD_transporters"/>
    <property type="match status" value="1"/>
</dbReference>
<comment type="subcellular location">
    <subcellularLocation>
        <location evidence="1">Cell inner membrane</location>
        <topology evidence="1">Peripheral membrane protein</topology>
    </subcellularLocation>
</comment>
<evidence type="ECO:0000256" key="1">
    <source>
        <dbReference type="ARBA" id="ARBA00004417"/>
    </source>
</evidence>
<dbReference type="EMBL" id="VITH01000005">
    <property type="protein sequence ID" value="TWA84513.1"/>
    <property type="molecule type" value="Genomic_DNA"/>
</dbReference>
<dbReference type="Pfam" id="PF00005">
    <property type="entry name" value="ABC_tran"/>
    <property type="match status" value="1"/>
</dbReference>
<dbReference type="InterPro" id="IPR050388">
    <property type="entry name" value="ABC_Ni/Peptide_Import"/>
</dbReference>
<evidence type="ECO:0000256" key="6">
    <source>
        <dbReference type="ARBA" id="ARBA00022840"/>
    </source>
</evidence>
<dbReference type="SMART" id="SM00382">
    <property type="entry name" value="AAA"/>
    <property type="match status" value="1"/>
</dbReference>
<dbReference type="InterPro" id="IPR003593">
    <property type="entry name" value="AAA+_ATPase"/>
</dbReference>
<keyword evidence="5" id="KW-0547">Nucleotide-binding</keyword>
<dbReference type="PANTHER" id="PTHR43297">
    <property type="entry name" value="OLIGOPEPTIDE TRANSPORT ATP-BINDING PROTEIN APPD"/>
    <property type="match status" value="1"/>
</dbReference>
<feature type="region of interest" description="Disordered" evidence="8">
    <location>
        <begin position="277"/>
        <end position="327"/>
    </location>
</feature>
<sequence>MSDKPLLEVENLRISFPTRTGVTQAVRGVSFTVGREKLGIVGESGSGKSMTGRAILRLVPPPGIVTADRLSFQGEDLLTLPEKRLRGIRGRRISMVMQDPKFSLNPVMTIGAQIAEAYRVHSSAGTAEAKRRALEMLEAVRIRNPERVYGLYPHEVSGGMGQRIMIAMMLIPNPDLLIADEPTSALDVTVQMQVLAIMDELCSSRGMGMIFVSHDLNLVASFCDRILIMYAGRVVETCRASELHAATHPYTRGLLDSLPRLDDTRAELPVLARDPSWLEDISPSPVQGEGRGEGDVGGPVRSAMAGPPHPNPLPRGERGHGPAEGGR</sequence>
<dbReference type="PANTHER" id="PTHR43297:SF2">
    <property type="entry name" value="DIPEPTIDE TRANSPORT ATP-BINDING PROTEIN DPPD"/>
    <property type="match status" value="1"/>
</dbReference>
<evidence type="ECO:0000313" key="10">
    <source>
        <dbReference type="EMBL" id="TWA84513.1"/>
    </source>
</evidence>
<organism evidence="10 11">
    <name type="scientific">Azospirillum brasilense</name>
    <dbReference type="NCBI Taxonomy" id="192"/>
    <lineage>
        <taxon>Bacteria</taxon>
        <taxon>Pseudomonadati</taxon>
        <taxon>Pseudomonadota</taxon>
        <taxon>Alphaproteobacteria</taxon>
        <taxon>Rhodospirillales</taxon>
        <taxon>Azospirillaceae</taxon>
        <taxon>Azospirillum</taxon>
    </lineage>
</organism>
<dbReference type="GO" id="GO:0005886">
    <property type="term" value="C:plasma membrane"/>
    <property type="evidence" value="ECO:0007669"/>
    <property type="project" value="UniProtKB-SubCell"/>
</dbReference>
<dbReference type="GO" id="GO:0016887">
    <property type="term" value="F:ATP hydrolysis activity"/>
    <property type="evidence" value="ECO:0007669"/>
    <property type="project" value="InterPro"/>
</dbReference>
<dbReference type="GO" id="GO:0055085">
    <property type="term" value="P:transmembrane transport"/>
    <property type="evidence" value="ECO:0007669"/>
    <property type="project" value="UniProtKB-ARBA"/>
</dbReference>
<keyword evidence="7" id="KW-0472">Membrane</keyword>
<dbReference type="SUPFAM" id="SSF52540">
    <property type="entry name" value="P-loop containing nucleoside triphosphate hydrolases"/>
    <property type="match status" value="1"/>
</dbReference>
<evidence type="ECO:0000256" key="7">
    <source>
        <dbReference type="ARBA" id="ARBA00023136"/>
    </source>
</evidence>
<evidence type="ECO:0000256" key="2">
    <source>
        <dbReference type="ARBA" id="ARBA00005417"/>
    </source>
</evidence>
<name>A0A560CI19_AZOBR</name>
<dbReference type="InterPro" id="IPR003439">
    <property type="entry name" value="ABC_transporter-like_ATP-bd"/>
</dbReference>
<evidence type="ECO:0000256" key="8">
    <source>
        <dbReference type="SAM" id="MobiDB-lite"/>
    </source>
</evidence>
<dbReference type="AlphaFoldDB" id="A0A560CI19"/>
<comment type="caution">
    <text evidence="10">The sequence shown here is derived from an EMBL/GenBank/DDBJ whole genome shotgun (WGS) entry which is preliminary data.</text>
</comment>
<evidence type="ECO:0000313" key="11">
    <source>
        <dbReference type="Proteomes" id="UP000318529"/>
    </source>
</evidence>
<keyword evidence="6 10" id="KW-0067">ATP-binding</keyword>
<dbReference type="GO" id="GO:0005524">
    <property type="term" value="F:ATP binding"/>
    <property type="evidence" value="ECO:0007669"/>
    <property type="project" value="UniProtKB-KW"/>
</dbReference>
<accession>A0A560CI19</accession>
<gene>
    <name evidence="10" type="ORF">FBZ83_105394</name>
</gene>
<protein>
    <submittedName>
        <fullName evidence="10">Peptide/nickel transport system ATP-binding protein</fullName>
    </submittedName>
</protein>
<evidence type="ECO:0000259" key="9">
    <source>
        <dbReference type="PROSITE" id="PS50893"/>
    </source>
</evidence>
<dbReference type="FunFam" id="3.40.50.300:FF:000016">
    <property type="entry name" value="Oligopeptide ABC transporter ATP-binding component"/>
    <property type="match status" value="1"/>
</dbReference>
<feature type="compositionally biased region" description="Basic and acidic residues" evidence="8">
    <location>
        <begin position="315"/>
        <end position="327"/>
    </location>
</feature>
<dbReference type="Gene3D" id="3.40.50.300">
    <property type="entry name" value="P-loop containing nucleotide triphosphate hydrolases"/>
    <property type="match status" value="1"/>
</dbReference>
<dbReference type="RefSeq" id="WP_145683467.1">
    <property type="nucleotide sequence ID" value="NZ_VITH01000005.1"/>
</dbReference>
<evidence type="ECO:0000256" key="5">
    <source>
        <dbReference type="ARBA" id="ARBA00022741"/>
    </source>
</evidence>
<dbReference type="PROSITE" id="PS50893">
    <property type="entry name" value="ABC_TRANSPORTER_2"/>
    <property type="match status" value="1"/>
</dbReference>
<dbReference type="InterPro" id="IPR027417">
    <property type="entry name" value="P-loop_NTPase"/>
</dbReference>
<keyword evidence="4" id="KW-1003">Cell membrane</keyword>
<evidence type="ECO:0000256" key="4">
    <source>
        <dbReference type="ARBA" id="ARBA00022475"/>
    </source>
</evidence>
<proteinExistence type="inferred from homology"/>
<dbReference type="Proteomes" id="UP000318529">
    <property type="component" value="Unassembled WGS sequence"/>
</dbReference>
<reference evidence="10 11" key="1">
    <citation type="submission" date="2019-06" db="EMBL/GenBank/DDBJ databases">
        <title>Genomic Encyclopedia of Type Strains, Phase IV (KMG-V): Genome sequencing to study the core and pangenomes of soil and plant-associated prokaryotes.</title>
        <authorList>
            <person name="Whitman W."/>
        </authorList>
    </citation>
    <scope>NUCLEOTIDE SEQUENCE [LARGE SCALE GENOMIC DNA]</scope>
    <source>
        <strain evidence="10 11">BR 11650</strain>
    </source>
</reference>
<comment type="similarity">
    <text evidence="2">Belongs to the ABC transporter superfamily.</text>
</comment>
<feature type="domain" description="ABC transporter" evidence="9">
    <location>
        <begin position="7"/>
        <end position="256"/>
    </location>
</feature>
<keyword evidence="3" id="KW-0813">Transport</keyword>
<evidence type="ECO:0000256" key="3">
    <source>
        <dbReference type="ARBA" id="ARBA00022448"/>
    </source>
</evidence>